<dbReference type="STRING" id="573508.A0A1E3B4C3"/>
<comment type="caution">
    <text evidence="2">The sequence shown here is derived from an EMBL/GenBank/DDBJ whole genome shotgun (WGS) entry which is preliminary data.</text>
</comment>
<dbReference type="InterPro" id="IPR001279">
    <property type="entry name" value="Metallo-B-lactamas"/>
</dbReference>
<evidence type="ECO:0000259" key="1">
    <source>
        <dbReference type="Pfam" id="PF12706"/>
    </source>
</evidence>
<feature type="domain" description="Metallo-beta-lactamase" evidence="1">
    <location>
        <begin position="28"/>
        <end position="237"/>
    </location>
</feature>
<dbReference type="VEuPathDB" id="FungiDB:SI65_08905"/>
<organism evidence="2 3">
    <name type="scientific">Aspergillus cristatus</name>
    <name type="common">Chinese Fuzhuan brick tea-fermentation fungus</name>
    <name type="synonym">Eurotium cristatum</name>
    <dbReference type="NCBI Taxonomy" id="573508"/>
    <lineage>
        <taxon>Eukaryota</taxon>
        <taxon>Fungi</taxon>
        <taxon>Dikarya</taxon>
        <taxon>Ascomycota</taxon>
        <taxon>Pezizomycotina</taxon>
        <taxon>Eurotiomycetes</taxon>
        <taxon>Eurotiomycetidae</taxon>
        <taxon>Eurotiales</taxon>
        <taxon>Aspergillaceae</taxon>
        <taxon>Aspergillus</taxon>
        <taxon>Aspergillus subgen. Aspergillus</taxon>
    </lineage>
</organism>
<dbReference type="OrthoDB" id="4491390at2759"/>
<dbReference type="InterPro" id="IPR036866">
    <property type="entry name" value="RibonucZ/Hydroxyglut_hydro"/>
</dbReference>
<gene>
    <name evidence="2" type="ORF">SI65_08905</name>
</gene>
<dbReference type="Pfam" id="PF12706">
    <property type="entry name" value="Lactamase_B_2"/>
    <property type="match status" value="1"/>
</dbReference>
<dbReference type="PANTHER" id="PTHR38111:SF9">
    <property type="entry name" value="ZN(2)-C6 FUNGAL-TYPE DOMAIN-CONTAINING PROTEIN"/>
    <property type="match status" value="1"/>
</dbReference>
<accession>A0A1E3B4C3</accession>
<dbReference type="InterPro" id="IPR053178">
    <property type="entry name" value="Osmoadaptation_assoc"/>
</dbReference>
<dbReference type="SUPFAM" id="SSF56281">
    <property type="entry name" value="Metallo-hydrolase/oxidoreductase"/>
    <property type="match status" value="1"/>
</dbReference>
<proteinExistence type="predicted"/>
<dbReference type="PANTHER" id="PTHR38111">
    <property type="entry name" value="ZN(2)-C6 FUNGAL-TYPE DOMAIN-CONTAINING PROTEIN-RELATED"/>
    <property type="match status" value="1"/>
</dbReference>
<keyword evidence="3" id="KW-1185">Reference proteome</keyword>
<dbReference type="EMBL" id="JXNT01000015">
    <property type="protein sequence ID" value="ODM15671.1"/>
    <property type="molecule type" value="Genomic_DNA"/>
</dbReference>
<sequence length="770" mass="86424">MSSRNFQSSLHITHITTATAILEIDGVNLLTDPVFSPGGTKFDVTHLLPEDAPQSFLTLDDDPALRLDQLPPIDGTLLSHEDHDDNLDIEGRRLLDGRYVITTMDGSKNLASRPGVAGIKPWETQVYHFRGIEFQITGTPCVHIPGGESTGFILHSTRFGRSPDGRPNAIWFSGDTIYIDELVKMRDSFHIAAAVMNLGAAHVALPGQEPMQITMGGEDAARLVREIGIERLVPMHFESWHHFTQFGKDLKGILRRVSWTKFTGWSLCDGKRPECSQCVLTGRRCDGYQSDWTFVLQNDHSSRLPSVSKQRDIRMMMMPQGKREVNVPLSLSSLPRNRYQVTGAGVEFSFVPGLVLNPTRPPWDDLLGLVVECYIPEDEMTSITDFTDSKQSRICGSWLAVLPKILGKSDRDCVLRATIKALATSILSQNPQMGGSPLDRVESYDVAIQAVRKGLTVSGYAFHAVFIAAIMCIALAEIMFPDSAIAFAAHVNAIGHLLQTQRVEQYCSGVFHALFVGFRPILIVEAFRYRQPTFFASELWIRIPFSAYKPSPMQNLLSEAAAIPSLLQQIDMLHDDPCQGSPHGVTRLLRYLMAALNNLENWEIRLRTENTEPHYWAVSPDTRVTEASSTDRYIWFPNITMANVYTHLWAFRIICLSEITKLVSLSPSFLDENQSSSWHSDFNNTQENMIALSEQICMSMEYLIQDGMRLFGPASTFFPLQTAYRTFQTDKLRQRENIIRIEGIVGRLVKKGLQSAPHIVFDGRDSVQTI</sequence>
<evidence type="ECO:0000313" key="3">
    <source>
        <dbReference type="Proteomes" id="UP000094569"/>
    </source>
</evidence>
<dbReference type="Proteomes" id="UP000094569">
    <property type="component" value="Unassembled WGS sequence"/>
</dbReference>
<dbReference type="Gene3D" id="3.60.15.10">
    <property type="entry name" value="Ribonuclease Z/Hydroxyacylglutathione hydrolase-like"/>
    <property type="match status" value="1"/>
</dbReference>
<reference evidence="2 3" key="1">
    <citation type="journal article" date="2016" name="BMC Genomics">
        <title>Comparative genomic and transcriptomic analyses of the Fuzhuan brick tea-fermentation fungus Aspergillus cristatus.</title>
        <authorList>
            <person name="Ge Y."/>
            <person name="Wang Y."/>
            <person name="Liu Y."/>
            <person name="Tan Y."/>
            <person name="Ren X."/>
            <person name="Zhang X."/>
            <person name="Hyde K.D."/>
            <person name="Liu Y."/>
            <person name="Liu Z."/>
        </authorList>
    </citation>
    <scope>NUCLEOTIDE SEQUENCE [LARGE SCALE GENOMIC DNA]</scope>
    <source>
        <strain evidence="2 3">GZAAS20.1005</strain>
    </source>
</reference>
<dbReference type="AlphaFoldDB" id="A0A1E3B4C3"/>
<protein>
    <recommendedName>
        <fullName evidence="1">Metallo-beta-lactamase domain-containing protein</fullName>
    </recommendedName>
</protein>
<evidence type="ECO:0000313" key="2">
    <source>
        <dbReference type="EMBL" id="ODM15671.1"/>
    </source>
</evidence>
<name>A0A1E3B4C3_ASPCR</name>